<dbReference type="Pfam" id="PF06067">
    <property type="entry name" value="DUF932"/>
    <property type="match status" value="1"/>
</dbReference>
<evidence type="ECO:0008006" key="3">
    <source>
        <dbReference type="Google" id="ProtNLM"/>
    </source>
</evidence>
<organism evidence="1 2">
    <name type="scientific">uncultured phage cr123_1</name>
    <dbReference type="NCBI Taxonomy" id="2986401"/>
    <lineage>
        <taxon>Viruses</taxon>
        <taxon>Duplodnaviria</taxon>
        <taxon>Heunggongvirae</taxon>
        <taxon>Uroviricota</taxon>
        <taxon>Caudoviricetes</taxon>
        <taxon>Crassvirales</taxon>
        <taxon>Intestiviridae</taxon>
        <taxon>Crudevirinae</taxon>
        <taxon>Delmidovirus</taxon>
        <taxon>Delmidovirus copri</taxon>
    </lineage>
</organism>
<evidence type="ECO:0000313" key="2">
    <source>
        <dbReference type="Proteomes" id="UP000827429"/>
    </source>
</evidence>
<dbReference type="KEGG" id="vg:75691375"/>
<evidence type="ECO:0000313" key="1">
    <source>
        <dbReference type="EMBL" id="QWM89237.1"/>
    </source>
</evidence>
<dbReference type="NCBIfam" id="TIGR03299">
    <property type="entry name" value="LGT_TIGR03299"/>
    <property type="match status" value="1"/>
</dbReference>
<dbReference type="InterPro" id="IPR026325">
    <property type="entry name" value="DUF932"/>
</dbReference>
<dbReference type="InterPro" id="IPR017686">
    <property type="entry name" value="Phg/plasmid-like_prot"/>
</dbReference>
<proteinExistence type="predicted"/>
<dbReference type="RefSeq" id="YP_010358809.1">
    <property type="nucleotide sequence ID" value="NC_062766.1"/>
</dbReference>
<protein>
    <recommendedName>
        <fullName evidence="3">DUF945 domain-containing protein</fullName>
    </recommendedName>
</protein>
<name>A0AAE7RUW7_9CAUD</name>
<dbReference type="EMBL" id="MZ130476">
    <property type="protein sequence ID" value="QWM89237.1"/>
    <property type="molecule type" value="Genomic_DNA"/>
</dbReference>
<dbReference type="GeneID" id="75691375"/>
<gene>
    <name evidence="1" type="primary">gp_15338</name>
</gene>
<dbReference type="Proteomes" id="UP000827429">
    <property type="component" value="Segment"/>
</dbReference>
<sequence length="359" mass="40416">MAYSIKGLPWQYKGSKDVTQCRTSAQVIEAAQLNWEVKKAEMVAKMPLSLDMDKNLDDLTEAKRRDNDAHILGKNIYARCDNQYCTYRDDYKIPLGMVKGKYTIVQNSAAFEFFDTVIGENSAIWQTAGFFGNGERIFVSAKLPDNILVHGDPVENYLVFTNSHDGSSGVRVLFTPIRVICQNTLNAAIRTSTNSFSIRHTESVHKNIEIAHEILGITKKRIKDTEWAYNVLADIKLTDEDVMEYICKSNLTEAELEALNTTRHTFKEVVYRNALAVNDAGISTRKLNVISDTYEYYHGGIGQKEIAGTAWGAFNAISGYYSNVDTSAEGTKRMDSLLFNDKAKKLERALNFDFAEMLS</sequence>
<keyword evidence="2" id="KW-1185">Reference proteome</keyword>
<reference evidence="1 2" key="1">
    <citation type="submission" date="2021-04" db="EMBL/GenBank/DDBJ databases">
        <authorList>
            <person name="Shkoporov A.N."/>
            <person name="Stockdale S.R."/>
            <person name="Guerin E."/>
            <person name="Ross R.P."/>
            <person name="Hill C."/>
        </authorList>
    </citation>
    <scope>NUCLEOTIDE SEQUENCE [LARGE SCALE GENOMIC DNA]</scope>
    <source>
        <strain evidence="2">cr123_1</strain>
    </source>
</reference>
<accession>A0AAE7RUW7</accession>